<dbReference type="PANTHER" id="PTHR31668">
    <property type="entry name" value="GLUCOSE TRANSPORT TRANSCRIPTION REGULATOR RGT1-RELATED-RELATED"/>
    <property type="match status" value="1"/>
</dbReference>
<feature type="region of interest" description="Disordered" evidence="3">
    <location>
        <begin position="49"/>
        <end position="102"/>
    </location>
</feature>
<dbReference type="PROSITE" id="PS00463">
    <property type="entry name" value="ZN2_CY6_FUNGAL_1"/>
    <property type="match status" value="1"/>
</dbReference>
<evidence type="ECO:0000313" key="5">
    <source>
        <dbReference type="EMBL" id="KAL2065560.1"/>
    </source>
</evidence>
<dbReference type="EMBL" id="JAZHXI010000012">
    <property type="protein sequence ID" value="KAL2065560.1"/>
    <property type="molecule type" value="Genomic_DNA"/>
</dbReference>
<keyword evidence="6" id="KW-1185">Reference proteome</keyword>
<evidence type="ECO:0000259" key="4">
    <source>
        <dbReference type="PROSITE" id="PS50048"/>
    </source>
</evidence>
<dbReference type="PROSITE" id="PS50048">
    <property type="entry name" value="ZN2_CY6_FUNGAL_2"/>
    <property type="match status" value="1"/>
</dbReference>
<dbReference type="Proteomes" id="UP001595075">
    <property type="component" value="Unassembled WGS sequence"/>
</dbReference>
<protein>
    <recommendedName>
        <fullName evidence="4">Zn(2)-C6 fungal-type domain-containing protein</fullName>
    </recommendedName>
</protein>
<sequence>MDSAQQPKRKDRPCDACRKRKSRCVLEEEAPICVLCKFHNQECTFIQNPQSRKRKGPQDADDPDFAKRRQSISSSVSKKSPGSQARVIRTTDGTGVEEYDDLEGPSLLKKTLGLQNKHHSQFLGATRGLEPSLLGQLSHAEKSEVQLTEGILRRVSSSEAFLLLPDPGTQGYEEELDDLDKIEAIVRPHGNALVAMYFRIVFPSFPILHKEVYLEKYNRSYREFSPPLLASVYLLALQYWSYNDQLNRLSKPNVQKLQELARKALGDTIHRPKLSTVQAGLLFLQHTDTDTAEVTAQLISVAYGLGLHLDASNWNIPDWEKGLRKRLGWGLYMQDKWSSLSSGRPALINSSNWDLEPVTDSDFPERIEDEQEGSSEVQKGRILFSHMISLSEILADLLETVFTVKVTKEIAAAGGNGLKVVLEKVKPVQLRLKEWFTNLPECLSMESTLVMKLNSVGYLRLAYIATEISLHRRILLALSPSTDPQLYRICRSVAHERFMFAINFVQSLKPQHLSSFWYFASSQNFALIGVFGTLLLSTVSSHEESDFYRTKLREYRWTLKINAENGAPFMKPAMALLDANLGLLEEAGANVARPPPTPASASEQYHSMGSGSIASDSTDHFSFTNAHFLPAGDFQSPDQFSFDMPFFLGQHLENNSHATDGLVGDADSQPQDFGYALAHHNVARTNSSVSCYDLARTIDGGESPTPEQFKASLLGACGVNGGQVTVIVKRGPYIQYTGVSCEQSNPEAIIVKLVRDPASL</sequence>
<evidence type="ECO:0000256" key="2">
    <source>
        <dbReference type="ARBA" id="ARBA00023242"/>
    </source>
</evidence>
<evidence type="ECO:0000313" key="6">
    <source>
        <dbReference type="Proteomes" id="UP001595075"/>
    </source>
</evidence>
<evidence type="ECO:0000256" key="1">
    <source>
        <dbReference type="ARBA" id="ARBA00022723"/>
    </source>
</evidence>
<dbReference type="InterPro" id="IPR001138">
    <property type="entry name" value="Zn2Cys6_DnaBD"/>
</dbReference>
<dbReference type="SMART" id="SM00066">
    <property type="entry name" value="GAL4"/>
    <property type="match status" value="1"/>
</dbReference>
<dbReference type="InterPro" id="IPR007219">
    <property type="entry name" value="XnlR_reg_dom"/>
</dbReference>
<evidence type="ECO:0000256" key="3">
    <source>
        <dbReference type="SAM" id="MobiDB-lite"/>
    </source>
</evidence>
<dbReference type="PANTHER" id="PTHR31668:SF4">
    <property type="entry name" value="TRANSCRIPTIONAL ACTIVATOR PROTEIN DAL81"/>
    <property type="match status" value="1"/>
</dbReference>
<keyword evidence="1" id="KW-0479">Metal-binding</keyword>
<feature type="compositionally biased region" description="Low complexity" evidence="3">
    <location>
        <begin position="71"/>
        <end position="83"/>
    </location>
</feature>
<dbReference type="InterPro" id="IPR050797">
    <property type="entry name" value="Carb_Metab_Trans_Reg"/>
</dbReference>
<dbReference type="CDD" id="cd12148">
    <property type="entry name" value="fungal_TF_MHR"/>
    <property type="match status" value="1"/>
</dbReference>
<organism evidence="5 6">
    <name type="scientific">Oculimacula yallundae</name>
    <dbReference type="NCBI Taxonomy" id="86028"/>
    <lineage>
        <taxon>Eukaryota</taxon>
        <taxon>Fungi</taxon>
        <taxon>Dikarya</taxon>
        <taxon>Ascomycota</taxon>
        <taxon>Pezizomycotina</taxon>
        <taxon>Leotiomycetes</taxon>
        <taxon>Helotiales</taxon>
        <taxon>Ploettnerulaceae</taxon>
        <taxon>Oculimacula</taxon>
    </lineage>
</organism>
<keyword evidence="2" id="KW-0539">Nucleus</keyword>
<proteinExistence type="predicted"/>
<dbReference type="Pfam" id="PF00172">
    <property type="entry name" value="Zn_clus"/>
    <property type="match status" value="1"/>
</dbReference>
<feature type="domain" description="Zn(2)-C6 fungal-type" evidence="4">
    <location>
        <begin position="13"/>
        <end position="45"/>
    </location>
</feature>
<accession>A0ABR4C782</accession>
<dbReference type="InterPro" id="IPR036864">
    <property type="entry name" value="Zn2-C6_fun-type_DNA-bd_sf"/>
</dbReference>
<reference evidence="5 6" key="1">
    <citation type="journal article" date="2024" name="Commun. Biol.">
        <title>Comparative genomic analysis of thermophilic fungi reveals convergent evolutionary adaptations and gene losses.</title>
        <authorList>
            <person name="Steindorff A.S."/>
            <person name="Aguilar-Pontes M.V."/>
            <person name="Robinson A.J."/>
            <person name="Andreopoulos B."/>
            <person name="LaButti K."/>
            <person name="Kuo A."/>
            <person name="Mondo S."/>
            <person name="Riley R."/>
            <person name="Otillar R."/>
            <person name="Haridas S."/>
            <person name="Lipzen A."/>
            <person name="Grimwood J."/>
            <person name="Schmutz J."/>
            <person name="Clum A."/>
            <person name="Reid I.D."/>
            <person name="Moisan M.C."/>
            <person name="Butler G."/>
            <person name="Nguyen T.T.M."/>
            <person name="Dewar K."/>
            <person name="Conant G."/>
            <person name="Drula E."/>
            <person name="Henrissat B."/>
            <person name="Hansel C."/>
            <person name="Singer S."/>
            <person name="Hutchinson M.I."/>
            <person name="de Vries R.P."/>
            <person name="Natvig D.O."/>
            <person name="Powell A.J."/>
            <person name="Tsang A."/>
            <person name="Grigoriev I.V."/>
        </authorList>
    </citation>
    <scope>NUCLEOTIDE SEQUENCE [LARGE SCALE GENOMIC DNA]</scope>
    <source>
        <strain evidence="5 6">CBS 494.80</strain>
    </source>
</reference>
<dbReference type="SMART" id="SM00906">
    <property type="entry name" value="Fungal_trans"/>
    <property type="match status" value="1"/>
</dbReference>
<dbReference type="CDD" id="cd00067">
    <property type="entry name" value="GAL4"/>
    <property type="match status" value="1"/>
</dbReference>
<dbReference type="Pfam" id="PF04082">
    <property type="entry name" value="Fungal_trans"/>
    <property type="match status" value="1"/>
</dbReference>
<comment type="caution">
    <text evidence="5">The sequence shown here is derived from an EMBL/GenBank/DDBJ whole genome shotgun (WGS) entry which is preliminary data.</text>
</comment>
<name>A0ABR4C782_9HELO</name>
<dbReference type="Gene3D" id="4.10.240.10">
    <property type="entry name" value="Zn(2)-C6 fungal-type DNA-binding domain"/>
    <property type="match status" value="1"/>
</dbReference>
<gene>
    <name evidence="5" type="ORF">VTL71DRAFT_3230</name>
</gene>
<dbReference type="SUPFAM" id="SSF57701">
    <property type="entry name" value="Zn2/Cys6 DNA-binding domain"/>
    <property type="match status" value="1"/>
</dbReference>